<dbReference type="Gene3D" id="1.25.40.390">
    <property type="match status" value="1"/>
</dbReference>
<evidence type="ECO:0000259" key="7">
    <source>
        <dbReference type="Pfam" id="PF07980"/>
    </source>
</evidence>
<comment type="subcellular location">
    <subcellularLocation>
        <location evidence="1">Cell outer membrane</location>
    </subcellularLocation>
</comment>
<evidence type="ECO:0000256" key="2">
    <source>
        <dbReference type="ARBA" id="ARBA00006275"/>
    </source>
</evidence>
<name>A0A926Q2G8_9FLAO</name>
<dbReference type="InterPro" id="IPR012944">
    <property type="entry name" value="SusD_RagB_dom"/>
</dbReference>
<evidence type="ECO:0000313" key="9">
    <source>
        <dbReference type="Proteomes" id="UP000653730"/>
    </source>
</evidence>
<dbReference type="Pfam" id="PF07980">
    <property type="entry name" value="SusD_RagB"/>
    <property type="match status" value="1"/>
</dbReference>
<proteinExistence type="inferred from homology"/>
<keyword evidence="5" id="KW-0998">Cell outer membrane</keyword>
<evidence type="ECO:0000313" key="8">
    <source>
        <dbReference type="EMBL" id="MBC9794906.1"/>
    </source>
</evidence>
<comment type="caution">
    <text evidence="8">The sequence shown here is derived from an EMBL/GenBank/DDBJ whole genome shotgun (WGS) entry which is preliminary data.</text>
</comment>
<dbReference type="EMBL" id="JACVDC010000004">
    <property type="protein sequence ID" value="MBC9794906.1"/>
    <property type="molecule type" value="Genomic_DNA"/>
</dbReference>
<keyword evidence="4" id="KW-0472">Membrane</keyword>
<feature type="signal peptide" evidence="6">
    <location>
        <begin position="1"/>
        <end position="21"/>
    </location>
</feature>
<feature type="domain" description="RagB/SusD" evidence="7">
    <location>
        <begin position="342"/>
        <end position="418"/>
    </location>
</feature>
<feature type="chain" id="PRO_5037755801" evidence="6">
    <location>
        <begin position="22"/>
        <end position="445"/>
    </location>
</feature>
<sequence>MKSIYKLFVLILAAVSLTGCDVEEYPNLNSPDLDNLLEDPTLGDIQDLVGGMQAGMRNNIGGYLDNCGVIGREYYRFATSDPRFTSDLLGKGTAVLDNNTFYITNPWAARYRVVKNALIVLEAVDITKSDITEEEKNGIRGFANTIRAYELLLNLNLTYQNGIRIETSDPDNLGPVVGYEESLNTIQEILASAATELDAAGDDFAFVPSTGFEGLIPEGGDHLSPADFIKFNKAIAARVAAYRGDMPAVSALLGDSFLDVNGDLQAGAYYVFSADGNDVFNPMFFAQNSPASNARIAHPTFLEDAEAGDERLSKVTEREESLTLDNLTGDYDFFVYTSNVSSIPIIRNEELVLLYAEANYEANPAEAINAINVVRNAAGLPDYSGGMGAAELLDEILMQRRYSLYGEGHRWIDMRRYNRLGELPTDRAEDDVWEQFPIPLNENVE</sequence>
<reference evidence="8 9" key="1">
    <citation type="submission" date="2020-09" db="EMBL/GenBank/DDBJ databases">
        <title>Sinomicrobium weinanense sp. nov., a halophilic bacteria isolated from saline-alkali soil.</title>
        <authorList>
            <person name="Wu P."/>
            <person name="Ren H."/>
            <person name="Mei Y."/>
            <person name="Liang Y."/>
            <person name="Chen Z."/>
        </authorList>
    </citation>
    <scope>NUCLEOTIDE SEQUENCE [LARGE SCALE GENOMIC DNA]</scope>
    <source>
        <strain evidence="8 9">FJxs</strain>
    </source>
</reference>
<dbReference type="SUPFAM" id="SSF48452">
    <property type="entry name" value="TPR-like"/>
    <property type="match status" value="1"/>
</dbReference>
<dbReference type="InterPro" id="IPR011990">
    <property type="entry name" value="TPR-like_helical_dom_sf"/>
</dbReference>
<evidence type="ECO:0000256" key="4">
    <source>
        <dbReference type="ARBA" id="ARBA00023136"/>
    </source>
</evidence>
<protein>
    <submittedName>
        <fullName evidence="8">RagB/SusD family nutrient uptake outer membrane protein</fullName>
    </submittedName>
</protein>
<dbReference type="RefSeq" id="WP_187964060.1">
    <property type="nucleotide sequence ID" value="NZ_JACVDC010000004.1"/>
</dbReference>
<evidence type="ECO:0000256" key="5">
    <source>
        <dbReference type="ARBA" id="ARBA00023237"/>
    </source>
</evidence>
<keyword evidence="9" id="KW-1185">Reference proteome</keyword>
<dbReference type="AlphaFoldDB" id="A0A926Q2G8"/>
<dbReference type="Proteomes" id="UP000653730">
    <property type="component" value="Unassembled WGS sequence"/>
</dbReference>
<dbReference type="PROSITE" id="PS51257">
    <property type="entry name" value="PROKAR_LIPOPROTEIN"/>
    <property type="match status" value="1"/>
</dbReference>
<evidence type="ECO:0000256" key="1">
    <source>
        <dbReference type="ARBA" id="ARBA00004442"/>
    </source>
</evidence>
<evidence type="ECO:0000256" key="3">
    <source>
        <dbReference type="ARBA" id="ARBA00022729"/>
    </source>
</evidence>
<keyword evidence="3 6" id="KW-0732">Signal</keyword>
<accession>A0A926Q2G8</accession>
<organism evidence="8 9">
    <name type="scientific">Sinomicrobium weinanense</name>
    <dbReference type="NCBI Taxonomy" id="2842200"/>
    <lineage>
        <taxon>Bacteria</taxon>
        <taxon>Pseudomonadati</taxon>
        <taxon>Bacteroidota</taxon>
        <taxon>Flavobacteriia</taxon>
        <taxon>Flavobacteriales</taxon>
        <taxon>Flavobacteriaceae</taxon>
        <taxon>Sinomicrobium</taxon>
    </lineage>
</organism>
<evidence type="ECO:0000256" key="6">
    <source>
        <dbReference type="SAM" id="SignalP"/>
    </source>
</evidence>
<gene>
    <name evidence="8" type="ORF">IBL28_02920</name>
</gene>
<dbReference type="CDD" id="cd08977">
    <property type="entry name" value="SusD"/>
    <property type="match status" value="1"/>
</dbReference>
<dbReference type="GO" id="GO:0009279">
    <property type="term" value="C:cell outer membrane"/>
    <property type="evidence" value="ECO:0007669"/>
    <property type="project" value="UniProtKB-SubCell"/>
</dbReference>
<comment type="similarity">
    <text evidence="2">Belongs to the SusD family.</text>
</comment>